<evidence type="ECO:0000256" key="11">
    <source>
        <dbReference type="RuleBase" id="RU362031"/>
    </source>
</evidence>
<evidence type="ECO:0000256" key="8">
    <source>
        <dbReference type="ARBA" id="ARBA00022989"/>
    </source>
</evidence>
<dbReference type="RefSeq" id="WP_011526472.1">
    <property type="nucleotide sequence ID" value="NC_008011.1"/>
</dbReference>
<feature type="domain" description="PDZ" evidence="12">
    <location>
        <begin position="135"/>
        <end position="203"/>
    </location>
</feature>
<keyword evidence="14" id="KW-1185">Reference proteome</keyword>
<keyword evidence="9 11" id="KW-0482">Metalloprotease</keyword>
<dbReference type="InterPro" id="IPR008915">
    <property type="entry name" value="Peptidase_M50"/>
</dbReference>
<dbReference type="EC" id="3.4.24.-" evidence="11"/>
<dbReference type="GO" id="GO:0006508">
    <property type="term" value="P:proteolysis"/>
    <property type="evidence" value="ECO:0007669"/>
    <property type="project" value="UniProtKB-KW"/>
</dbReference>
<dbReference type="InterPro" id="IPR041489">
    <property type="entry name" value="PDZ_6"/>
</dbReference>
<dbReference type="NCBIfam" id="TIGR00054">
    <property type="entry name" value="RIP metalloprotease RseP"/>
    <property type="match status" value="1"/>
</dbReference>
<evidence type="ECO:0000256" key="10">
    <source>
        <dbReference type="ARBA" id="ARBA00023136"/>
    </source>
</evidence>
<dbReference type="GO" id="GO:0046872">
    <property type="term" value="F:metal ion binding"/>
    <property type="evidence" value="ECO:0007669"/>
    <property type="project" value="UniProtKB-KW"/>
</dbReference>
<dbReference type="SMART" id="SM00228">
    <property type="entry name" value="PDZ"/>
    <property type="match status" value="1"/>
</dbReference>
<dbReference type="GO" id="GO:0004222">
    <property type="term" value="F:metalloendopeptidase activity"/>
    <property type="evidence" value="ECO:0007669"/>
    <property type="project" value="InterPro"/>
</dbReference>
<evidence type="ECO:0000313" key="14">
    <source>
        <dbReference type="Proteomes" id="UP000002430"/>
    </source>
</evidence>
<protein>
    <recommendedName>
        <fullName evidence="11">Zinc metalloprotease</fullName>
        <ecNumber evidence="11">3.4.24.-</ecNumber>
    </recommendedName>
</protein>
<evidence type="ECO:0000256" key="2">
    <source>
        <dbReference type="ARBA" id="ARBA00004141"/>
    </source>
</evidence>
<dbReference type="STRING" id="363253.LI0387"/>
<dbReference type="PROSITE" id="PS50106">
    <property type="entry name" value="PDZ"/>
    <property type="match status" value="1"/>
</dbReference>
<dbReference type="InterPro" id="IPR036034">
    <property type="entry name" value="PDZ_sf"/>
</dbReference>
<keyword evidence="8 11" id="KW-1133">Transmembrane helix</keyword>
<keyword evidence="4 13" id="KW-0645">Protease</keyword>
<reference evidence="13 14" key="1">
    <citation type="submission" date="2005-11" db="EMBL/GenBank/DDBJ databases">
        <title>The complete genome sequence of Lawsonia intracellularis: the causative agent of proliferative enteropathy.</title>
        <authorList>
            <person name="Kaur K."/>
            <person name="Zhang Q."/>
            <person name="Beckler D."/>
            <person name="Munir S."/>
            <person name="Li L."/>
            <person name="Kinsley K."/>
            <person name="Herron L."/>
            <person name="Peterson A."/>
            <person name="May B."/>
            <person name="Singh S."/>
            <person name="Gebhart C."/>
            <person name="Kapur V."/>
        </authorList>
    </citation>
    <scope>NUCLEOTIDE SEQUENCE [LARGE SCALE GENOMIC DNA]</scope>
    <source>
        <strain evidence="13 14">PHE/MN1-00</strain>
    </source>
</reference>
<comment type="cofactor">
    <cofactor evidence="1 11">
        <name>Zn(2+)</name>
        <dbReference type="ChEBI" id="CHEBI:29105"/>
    </cofactor>
</comment>
<feature type="transmembrane region" description="Helical" evidence="11">
    <location>
        <begin position="115"/>
        <end position="136"/>
    </location>
</feature>
<feature type="transmembrane region" description="Helical" evidence="11">
    <location>
        <begin position="12"/>
        <end position="30"/>
    </location>
</feature>
<evidence type="ECO:0000313" key="13">
    <source>
        <dbReference type="EMBL" id="CAJ54443.1"/>
    </source>
</evidence>
<dbReference type="Gene3D" id="2.30.42.10">
    <property type="match status" value="1"/>
</dbReference>
<sequence length="374" mass="41274">MDFLQTFVSQWNNALAVVVVLGALIFFHELGHFMMARILGIGVKTFSLGFGPKIFTIGKRKTKYSLSLIPLGGYVSLAGEEDEDENKKIEQSSQITDELFLPTEKFSNRPPWHRLLVVLAGPVANILLAFFIYWGVSWVQGSTFLLPIIGTITENSPAEHAGLLPGDIITRVDGMPVSQWDQVAEYIAESQGNEVTITLSRDDKLLEFRLTPEEKSRTNLFGEKKPAWLIGISAQGDIETRPLSFLAASVTGLKKTWFSISFTCESLLKLFQKVVPLDSIGGPILIAQLVGQQANAGIIPLLLLTALISINLGVLNLLPIPILDGGHVVFLLLEMIFQRPISPFIKTVSMRIGIVLLLSLMVFATWNDIMRLVS</sequence>
<keyword evidence="5 11" id="KW-0812">Transmembrane</keyword>
<dbReference type="KEGG" id="lip:LI0387"/>
<proteinExistence type="inferred from homology"/>
<dbReference type="SUPFAM" id="SSF50156">
    <property type="entry name" value="PDZ domain-like"/>
    <property type="match status" value="1"/>
</dbReference>
<dbReference type="eggNOG" id="COG0750">
    <property type="taxonomic scope" value="Bacteria"/>
</dbReference>
<evidence type="ECO:0000256" key="5">
    <source>
        <dbReference type="ARBA" id="ARBA00022692"/>
    </source>
</evidence>
<dbReference type="CDD" id="cd23081">
    <property type="entry name" value="cpPDZ_EcRseP-like"/>
    <property type="match status" value="1"/>
</dbReference>
<evidence type="ECO:0000256" key="3">
    <source>
        <dbReference type="ARBA" id="ARBA00007931"/>
    </source>
</evidence>
<dbReference type="PANTHER" id="PTHR42837">
    <property type="entry name" value="REGULATOR OF SIGMA-E PROTEASE RSEP"/>
    <property type="match status" value="1"/>
</dbReference>
<dbReference type="HOGENOM" id="CLU_025778_1_0_7"/>
<comment type="subcellular location">
    <subcellularLocation>
        <location evidence="2">Membrane</location>
        <topology evidence="2">Multi-pass membrane protein</topology>
    </subcellularLocation>
</comment>
<dbReference type="Pfam" id="PF02163">
    <property type="entry name" value="Peptidase_M50"/>
    <property type="match status" value="1"/>
</dbReference>
<dbReference type="CDD" id="cd06163">
    <property type="entry name" value="S2P-M50_PDZ_RseP-like"/>
    <property type="match status" value="1"/>
</dbReference>
<evidence type="ECO:0000259" key="12">
    <source>
        <dbReference type="PROSITE" id="PS50106"/>
    </source>
</evidence>
<dbReference type="Pfam" id="PF17820">
    <property type="entry name" value="PDZ_6"/>
    <property type="match status" value="1"/>
</dbReference>
<feature type="transmembrane region" description="Helical" evidence="11">
    <location>
        <begin position="344"/>
        <end position="366"/>
    </location>
</feature>
<gene>
    <name evidence="13" type="ordered locus">LI0387</name>
</gene>
<dbReference type="InterPro" id="IPR001478">
    <property type="entry name" value="PDZ"/>
</dbReference>
<keyword evidence="10 11" id="KW-0472">Membrane</keyword>
<dbReference type="EMBL" id="AM180252">
    <property type="protein sequence ID" value="CAJ54443.1"/>
    <property type="molecule type" value="Genomic_DNA"/>
</dbReference>
<evidence type="ECO:0000256" key="9">
    <source>
        <dbReference type="ARBA" id="ARBA00023049"/>
    </source>
</evidence>
<keyword evidence="11" id="KW-0479">Metal-binding</keyword>
<dbReference type="PANTHER" id="PTHR42837:SF2">
    <property type="entry name" value="MEMBRANE METALLOPROTEASE ARASP2, CHLOROPLASTIC-RELATED"/>
    <property type="match status" value="1"/>
</dbReference>
<dbReference type="InterPro" id="IPR004387">
    <property type="entry name" value="Pept_M50_Zn"/>
</dbReference>
<dbReference type="GO" id="GO:0016020">
    <property type="term" value="C:membrane"/>
    <property type="evidence" value="ECO:0007669"/>
    <property type="project" value="UniProtKB-SubCell"/>
</dbReference>
<evidence type="ECO:0000256" key="4">
    <source>
        <dbReference type="ARBA" id="ARBA00022670"/>
    </source>
</evidence>
<dbReference type="OrthoDB" id="9782003at2"/>
<dbReference type="AlphaFoldDB" id="Q1MRD3"/>
<accession>Q1MRD3</accession>
<evidence type="ECO:0000256" key="6">
    <source>
        <dbReference type="ARBA" id="ARBA00022801"/>
    </source>
</evidence>
<keyword evidence="6 11" id="KW-0378">Hydrolase</keyword>
<evidence type="ECO:0000256" key="1">
    <source>
        <dbReference type="ARBA" id="ARBA00001947"/>
    </source>
</evidence>
<feature type="transmembrane region" description="Helical" evidence="11">
    <location>
        <begin position="298"/>
        <end position="323"/>
    </location>
</feature>
<organism evidence="13 14">
    <name type="scientific">Lawsonia intracellularis (strain PHE/MN1-00)</name>
    <dbReference type="NCBI Taxonomy" id="363253"/>
    <lineage>
        <taxon>Bacteria</taxon>
        <taxon>Pseudomonadati</taxon>
        <taxon>Thermodesulfobacteriota</taxon>
        <taxon>Desulfovibrionia</taxon>
        <taxon>Desulfovibrionales</taxon>
        <taxon>Desulfovibrionaceae</taxon>
        <taxon>Lawsonia</taxon>
    </lineage>
</organism>
<dbReference type="Proteomes" id="UP000002430">
    <property type="component" value="Chromosome"/>
</dbReference>
<name>Q1MRD3_LAWIP</name>
<comment type="similarity">
    <text evidence="3 11">Belongs to the peptidase M50B family.</text>
</comment>
<keyword evidence="7 11" id="KW-0862">Zinc</keyword>
<evidence type="ECO:0000256" key="7">
    <source>
        <dbReference type="ARBA" id="ARBA00022833"/>
    </source>
</evidence>